<evidence type="ECO:0000256" key="3">
    <source>
        <dbReference type="ARBA" id="ARBA00022475"/>
    </source>
</evidence>
<dbReference type="CDD" id="cd04590">
    <property type="entry name" value="CBS_pair_CorC_HlyC_assoc"/>
    <property type="match status" value="1"/>
</dbReference>
<evidence type="ECO:0000256" key="1">
    <source>
        <dbReference type="ARBA" id="ARBA00004651"/>
    </source>
</evidence>
<evidence type="ECO:0000256" key="5">
    <source>
        <dbReference type="ARBA" id="ARBA00022737"/>
    </source>
</evidence>
<evidence type="ECO:0000256" key="11">
    <source>
        <dbReference type="SAM" id="Phobius"/>
    </source>
</evidence>
<comment type="subcellular location">
    <subcellularLocation>
        <location evidence="1">Cell membrane</location>
        <topology evidence="1">Multi-pass membrane protein</topology>
    </subcellularLocation>
</comment>
<dbReference type="Pfam" id="PF03471">
    <property type="entry name" value="CorC_HlyC"/>
    <property type="match status" value="1"/>
</dbReference>
<evidence type="ECO:0000256" key="2">
    <source>
        <dbReference type="ARBA" id="ARBA00006337"/>
    </source>
</evidence>
<dbReference type="InterPro" id="IPR044751">
    <property type="entry name" value="Ion_transp-like_CBS"/>
</dbReference>
<feature type="domain" description="CBS" evidence="12">
    <location>
        <begin position="219"/>
        <end position="276"/>
    </location>
</feature>
<dbReference type="SMART" id="SM00116">
    <property type="entry name" value="CBS"/>
    <property type="match status" value="2"/>
</dbReference>
<proteinExistence type="inferred from homology"/>
<dbReference type="EMBL" id="BAAABM010000016">
    <property type="protein sequence ID" value="GAA0331244.1"/>
    <property type="molecule type" value="Genomic_DNA"/>
</dbReference>
<evidence type="ECO:0000256" key="10">
    <source>
        <dbReference type="PROSITE-ProRule" id="PRU01193"/>
    </source>
</evidence>
<name>A0ABN0WAY5_9ACTN</name>
<evidence type="ECO:0000256" key="4">
    <source>
        <dbReference type="ARBA" id="ARBA00022692"/>
    </source>
</evidence>
<keyword evidence="8 10" id="KW-0472">Membrane</keyword>
<dbReference type="SMART" id="SM01091">
    <property type="entry name" value="CorC_HlyC"/>
    <property type="match status" value="1"/>
</dbReference>
<evidence type="ECO:0000259" key="13">
    <source>
        <dbReference type="PROSITE" id="PS51846"/>
    </source>
</evidence>
<dbReference type="PANTHER" id="PTHR43099:SF5">
    <property type="entry name" value="HLYC_CORC FAMILY TRANSPORTER"/>
    <property type="match status" value="1"/>
</dbReference>
<organism evidence="14 15">
    <name type="scientific">Actinoallomurus spadix</name>
    <dbReference type="NCBI Taxonomy" id="79912"/>
    <lineage>
        <taxon>Bacteria</taxon>
        <taxon>Bacillati</taxon>
        <taxon>Actinomycetota</taxon>
        <taxon>Actinomycetes</taxon>
        <taxon>Streptosporangiales</taxon>
        <taxon>Thermomonosporaceae</taxon>
        <taxon>Actinoallomurus</taxon>
    </lineage>
</organism>
<dbReference type="PROSITE" id="PS51846">
    <property type="entry name" value="CNNM"/>
    <property type="match status" value="1"/>
</dbReference>
<dbReference type="InterPro" id="IPR046342">
    <property type="entry name" value="CBS_dom_sf"/>
</dbReference>
<feature type="transmembrane region" description="Helical" evidence="11">
    <location>
        <begin position="6"/>
        <end position="29"/>
    </location>
</feature>
<evidence type="ECO:0000313" key="15">
    <source>
        <dbReference type="Proteomes" id="UP001501822"/>
    </source>
</evidence>
<dbReference type="InterPro" id="IPR000644">
    <property type="entry name" value="CBS_dom"/>
</dbReference>
<comment type="caution">
    <text evidence="14">The sequence shown here is derived from an EMBL/GenBank/DDBJ whole genome shotgun (WGS) entry which is preliminary data.</text>
</comment>
<feature type="domain" description="CNNM transmembrane" evidence="13">
    <location>
        <begin position="1"/>
        <end position="198"/>
    </location>
</feature>
<dbReference type="SUPFAM" id="SSF56176">
    <property type="entry name" value="FAD-binding/transporter-associated domain-like"/>
    <property type="match status" value="1"/>
</dbReference>
<dbReference type="InterPro" id="IPR051676">
    <property type="entry name" value="UPF0053_domain"/>
</dbReference>
<dbReference type="Pfam" id="PF00571">
    <property type="entry name" value="CBS"/>
    <property type="match status" value="2"/>
</dbReference>
<dbReference type="PANTHER" id="PTHR43099">
    <property type="entry name" value="UPF0053 PROTEIN YRKA"/>
    <property type="match status" value="1"/>
</dbReference>
<dbReference type="InterPro" id="IPR036318">
    <property type="entry name" value="FAD-bd_PCMH-like_sf"/>
</dbReference>
<comment type="similarity">
    <text evidence="2">Belongs to the UPF0053 family.</text>
</comment>
<keyword evidence="5" id="KW-0677">Repeat</keyword>
<sequence>MRETLVSAAIVLALILVEALFVASEIALVSLRDSQVRRMGETGRRGQAVARLVSDPNRFLAVVQIGVTLTALLSSAYGAITLSETAKKALVREGMSDGLAGFIGVVGVTLIISYVTLVVGELAPKRLGLQRAEGTAMMVAPFLDRMAKVSRPVIWLLSRSTNLAVRLLGGDPETSREAITAEEIRALVAGTTEIDPDERNLIEEVFDAGERQLREVLVPRTEVEFLDASTPLAKAARTTTGSPHSRYPVYRDSHDDVIGFVHVRDLLDPQLAGRSTPVGELVRPVLYLPASKRVLAALSEMRREGHHLAIVVDEYGGTAGIVTLEDLVEELVGEIRDEYDVEDAHARRLHGGALEVDGLLNLDAFADETGLELPEGPYETVAGYLMAVLGHLPQVGESAEVNAYRLTVSEVDGRRVSRVRLTPPPTPPDDADEA</sequence>
<dbReference type="InterPro" id="IPR002550">
    <property type="entry name" value="CNNM"/>
</dbReference>
<dbReference type="InterPro" id="IPR005170">
    <property type="entry name" value="Transptr-assoc_dom"/>
</dbReference>
<feature type="domain" description="CBS" evidence="12">
    <location>
        <begin position="281"/>
        <end position="338"/>
    </location>
</feature>
<keyword evidence="15" id="KW-1185">Reference proteome</keyword>
<evidence type="ECO:0000256" key="9">
    <source>
        <dbReference type="PROSITE-ProRule" id="PRU00703"/>
    </source>
</evidence>
<dbReference type="Gene3D" id="3.10.580.10">
    <property type="entry name" value="CBS-domain"/>
    <property type="match status" value="1"/>
</dbReference>
<evidence type="ECO:0000259" key="12">
    <source>
        <dbReference type="PROSITE" id="PS51371"/>
    </source>
</evidence>
<feature type="transmembrane region" description="Helical" evidence="11">
    <location>
        <begin position="59"/>
        <end position="80"/>
    </location>
</feature>
<dbReference type="SUPFAM" id="SSF54631">
    <property type="entry name" value="CBS-domain pair"/>
    <property type="match status" value="1"/>
</dbReference>
<accession>A0ABN0WAY5</accession>
<evidence type="ECO:0000256" key="7">
    <source>
        <dbReference type="ARBA" id="ARBA00023122"/>
    </source>
</evidence>
<dbReference type="InterPro" id="IPR016169">
    <property type="entry name" value="FAD-bd_PCMH_sub2"/>
</dbReference>
<gene>
    <name evidence="14" type="ORF">GCM10010151_21350</name>
</gene>
<protein>
    <submittedName>
        <fullName evidence="14">Hemolysin family protein</fullName>
    </submittedName>
</protein>
<evidence type="ECO:0000256" key="6">
    <source>
        <dbReference type="ARBA" id="ARBA00022989"/>
    </source>
</evidence>
<evidence type="ECO:0000256" key="8">
    <source>
        <dbReference type="ARBA" id="ARBA00023136"/>
    </source>
</evidence>
<dbReference type="Pfam" id="PF01595">
    <property type="entry name" value="CNNM"/>
    <property type="match status" value="1"/>
</dbReference>
<reference evidence="14 15" key="1">
    <citation type="journal article" date="2019" name="Int. J. Syst. Evol. Microbiol.">
        <title>The Global Catalogue of Microorganisms (GCM) 10K type strain sequencing project: providing services to taxonomists for standard genome sequencing and annotation.</title>
        <authorList>
            <consortium name="The Broad Institute Genomics Platform"/>
            <consortium name="The Broad Institute Genome Sequencing Center for Infectious Disease"/>
            <person name="Wu L."/>
            <person name="Ma J."/>
        </authorList>
    </citation>
    <scope>NUCLEOTIDE SEQUENCE [LARGE SCALE GENOMIC DNA]</scope>
    <source>
        <strain evidence="14 15">JCM 3146</strain>
    </source>
</reference>
<keyword evidence="3" id="KW-1003">Cell membrane</keyword>
<dbReference type="RefSeq" id="WP_252805484.1">
    <property type="nucleotide sequence ID" value="NZ_BAAABM010000016.1"/>
</dbReference>
<dbReference type="Gene3D" id="3.30.465.10">
    <property type="match status" value="1"/>
</dbReference>
<evidence type="ECO:0000313" key="14">
    <source>
        <dbReference type="EMBL" id="GAA0331244.1"/>
    </source>
</evidence>
<keyword evidence="7 9" id="KW-0129">CBS domain</keyword>
<dbReference type="PROSITE" id="PS51371">
    <property type="entry name" value="CBS"/>
    <property type="match status" value="2"/>
</dbReference>
<dbReference type="Proteomes" id="UP001501822">
    <property type="component" value="Unassembled WGS sequence"/>
</dbReference>
<keyword evidence="4 10" id="KW-0812">Transmembrane</keyword>
<keyword evidence="6 10" id="KW-1133">Transmembrane helix</keyword>
<feature type="transmembrane region" description="Helical" evidence="11">
    <location>
        <begin position="100"/>
        <end position="123"/>
    </location>
</feature>